<evidence type="ECO:0000259" key="2">
    <source>
        <dbReference type="Pfam" id="PF00582"/>
    </source>
</evidence>
<dbReference type="PRINTS" id="PR01438">
    <property type="entry name" value="UNVRSLSTRESS"/>
</dbReference>
<proteinExistence type="inferred from homology"/>
<sequence length="169" mass="18310">MAREMTLFKTILAPVDFSPCSNEAFRVACRLARMEGSQVLVLHVIDTNALAAFHRLGLLAVPSDAAAQRRRLRHHARLNVRKLLESDEAKGVACTRLIVEGAPFTEIAKIARTQPVDVIVMGTYGGRSGSVEKLFFGSTAEKVVRTAGCPVLTVPLSAPVESRPSKRSS</sequence>
<accession>A0A0K2GH90</accession>
<protein>
    <submittedName>
        <fullName evidence="3">Putative Universal stress protein</fullName>
    </submittedName>
</protein>
<name>A0A0K2GH90_NITMO</name>
<comment type="similarity">
    <text evidence="1">Belongs to the universal stress protein A family.</text>
</comment>
<dbReference type="STRING" id="42253.NITMOv2_3830"/>
<organism evidence="3 4">
    <name type="scientific">Nitrospira moscoviensis</name>
    <dbReference type="NCBI Taxonomy" id="42253"/>
    <lineage>
        <taxon>Bacteria</taxon>
        <taxon>Pseudomonadati</taxon>
        <taxon>Nitrospirota</taxon>
        <taxon>Nitrospiria</taxon>
        <taxon>Nitrospirales</taxon>
        <taxon>Nitrospiraceae</taxon>
        <taxon>Nitrospira</taxon>
    </lineage>
</organism>
<feature type="domain" description="UspA" evidence="2">
    <location>
        <begin position="8"/>
        <end position="155"/>
    </location>
</feature>
<keyword evidence="4" id="KW-1185">Reference proteome</keyword>
<reference evidence="3 4" key="1">
    <citation type="journal article" date="2015" name="Proc. Natl. Acad. Sci. U.S.A.">
        <title>Expanded metabolic versatility of ubiquitous nitrite-oxidizing bacteria from the genus Nitrospira.</title>
        <authorList>
            <person name="Koch H."/>
            <person name="Lucker S."/>
            <person name="Albertsen M."/>
            <person name="Kitzinger K."/>
            <person name="Herbold C."/>
            <person name="Spieck E."/>
            <person name="Nielsen P.H."/>
            <person name="Wagner M."/>
            <person name="Daims H."/>
        </authorList>
    </citation>
    <scope>NUCLEOTIDE SEQUENCE [LARGE SCALE GENOMIC DNA]</scope>
    <source>
        <strain evidence="3 4">NSP M-1</strain>
    </source>
</reference>
<dbReference type="InterPro" id="IPR006016">
    <property type="entry name" value="UspA"/>
</dbReference>
<gene>
    <name evidence="3" type="ORF">NITMOv2_3830</name>
</gene>
<dbReference type="PATRIC" id="fig|42253.5.peg.3773"/>
<evidence type="ECO:0000313" key="4">
    <source>
        <dbReference type="Proteomes" id="UP000069205"/>
    </source>
</evidence>
<dbReference type="PANTHER" id="PTHR46268">
    <property type="entry name" value="STRESS RESPONSE PROTEIN NHAX"/>
    <property type="match status" value="1"/>
</dbReference>
<dbReference type="Proteomes" id="UP000069205">
    <property type="component" value="Chromosome"/>
</dbReference>
<dbReference type="CDD" id="cd00293">
    <property type="entry name" value="USP-like"/>
    <property type="match status" value="1"/>
</dbReference>
<evidence type="ECO:0000256" key="1">
    <source>
        <dbReference type="ARBA" id="ARBA00008791"/>
    </source>
</evidence>
<dbReference type="InterPro" id="IPR014729">
    <property type="entry name" value="Rossmann-like_a/b/a_fold"/>
</dbReference>
<dbReference type="EMBL" id="CP011801">
    <property type="protein sequence ID" value="ALA60219.1"/>
    <property type="molecule type" value="Genomic_DNA"/>
</dbReference>
<dbReference type="KEGG" id="nmv:NITMOv2_3830"/>
<evidence type="ECO:0000313" key="3">
    <source>
        <dbReference type="EMBL" id="ALA60219.1"/>
    </source>
</evidence>
<dbReference type="PANTHER" id="PTHR46268:SF6">
    <property type="entry name" value="UNIVERSAL STRESS PROTEIN UP12"/>
    <property type="match status" value="1"/>
</dbReference>
<dbReference type="AlphaFoldDB" id="A0A0K2GH90"/>
<dbReference type="RefSeq" id="WP_053381103.1">
    <property type="nucleotide sequence ID" value="NZ_CP011801.1"/>
</dbReference>
<dbReference type="Gene3D" id="3.40.50.620">
    <property type="entry name" value="HUPs"/>
    <property type="match status" value="1"/>
</dbReference>
<dbReference type="SUPFAM" id="SSF52402">
    <property type="entry name" value="Adenine nucleotide alpha hydrolases-like"/>
    <property type="match status" value="1"/>
</dbReference>
<dbReference type="Pfam" id="PF00582">
    <property type="entry name" value="Usp"/>
    <property type="match status" value="1"/>
</dbReference>
<dbReference type="InterPro" id="IPR006015">
    <property type="entry name" value="Universal_stress_UspA"/>
</dbReference>